<dbReference type="InterPro" id="IPR000674">
    <property type="entry name" value="Ald_Oxase/Xan_DH_a/b"/>
</dbReference>
<accession>A0A4S4FPK9</accession>
<evidence type="ECO:0000313" key="5">
    <source>
        <dbReference type="Proteomes" id="UP000309133"/>
    </source>
</evidence>
<gene>
    <name evidence="4" type="ORF">E6C64_06685</name>
</gene>
<dbReference type="Gene3D" id="3.30.365.10">
    <property type="entry name" value="Aldehyde oxidase/xanthine dehydrogenase, molybdopterin binding domain"/>
    <property type="match status" value="4"/>
</dbReference>
<dbReference type="GO" id="GO:0016491">
    <property type="term" value="F:oxidoreductase activity"/>
    <property type="evidence" value="ECO:0007669"/>
    <property type="project" value="UniProtKB-KW"/>
</dbReference>
<dbReference type="InterPro" id="IPR037165">
    <property type="entry name" value="AldOxase/xan_DH_Mopterin-bd_sf"/>
</dbReference>
<dbReference type="InterPro" id="IPR046867">
    <property type="entry name" value="AldOxase/xan_DH_MoCoBD2"/>
</dbReference>
<dbReference type="SUPFAM" id="SSF54665">
    <property type="entry name" value="CO dehydrogenase molybdoprotein N-domain-like"/>
    <property type="match status" value="1"/>
</dbReference>
<dbReference type="RefSeq" id="WP_136426862.1">
    <property type="nucleotide sequence ID" value="NZ_SSSM01000003.1"/>
</dbReference>
<dbReference type="Pfam" id="PF01315">
    <property type="entry name" value="Ald_Xan_dh_C"/>
    <property type="match status" value="1"/>
</dbReference>
<keyword evidence="5" id="KW-1185">Reference proteome</keyword>
<dbReference type="Gene3D" id="3.90.1170.50">
    <property type="entry name" value="Aldehyde oxidase/xanthine dehydrogenase, a/b hammerhead"/>
    <property type="match status" value="1"/>
</dbReference>
<dbReference type="GO" id="GO:0005506">
    <property type="term" value="F:iron ion binding"/>
    <property type="evidence" value="ECO:0007669"/>
    <property type="project" value="InterPro"/>
</dbReference>
<reference evidence="4 5" key="1">
    <citation type="submission" date="2019-04" db="EMBL/GenBank/DDBJ databases">
        <authorList>
            <person name="Jiang L."/>
        </authorList>
    </citation>
    <scope>NUCLEOTIDE SEQUENCE [LARGE SCALE GENOMIC DNA]</scope>
    <source>
        <strain evidence="4 5">YIM 131853</strain>
    </source>
</reference>
<dbReference type="EMBL" id="SSSM01000003">
    <property type="protein sequence ID" value="THG31742.1"/>
    <property type="molecule type" value="Genomic_DNA"/>
</dbReference>
<name>A0A4S4FPK9_9MICO</name>
<dbReference type="InterPro" id="IPR016208">
    <property type="entry name" value="Ald_Oxase/xanthine_DH-like"/>
</dbReference>
<dbReference type="SUPFAM" id="SSF56003">
    <property type="entry name" value="Molybdenum cofactor-binding domain"/>
    <property type="match status" value="1"/>
</dbReference>
<evidence type="ECO:0000259" key="3">
    <source>
        <dbReference type="SMART" id="SM01008"/>
    </source>
</evidence>
<dbReference type="InterPro" id="IPR008274">
    <property type="entry name" value="AldOxase/xan_DH_MoCoBD1"/>
</dbReference>
<organism evidence="4 5">
    <name type="scientific">Naasia lichenicola</name>
    <dbReference type="NCBI Taxonomy" id="2565933"/>
    <lineage>
        <taxon>Bacteria</taxon>
        <taxon>Bacillati</taxon>
        <taxon>Actinomycetota</taxon>
        <taxon>Actinomycetes</taxon>
        <taxon>Micrococcales</taxon>
        <taxon>Microbacteriaceae</taxon>
        <taxon>Naasia</taxon>
    </lineage>
</organism>
<keyword evidence="1" id="KW-0500">Molybdenum</keyword>
<dbReference type="PANTHER" id="PTHR11908:SF132">
    <property type="entry name" value="ALDEHYDE OXIDASE 1-RELATED"/>
    <property type="match status" value="1"/>
</dbReference>
<evidence type="ECO:0000313" key="4">
    <source>
        <dbReference type="EMBL" id="THG31742.1"/>
    </source>
</evidence>
<protein>
    <submittedName>
        <fullName evidence="4">Xanthine dehydrogenase family protein molybdopterin-binding subunit</fullName>
    </submittedName>
</protein>
<proteinExistence type="predicted"/>
<dbReference type="SMART" id="SM01008">
    <property type="entry name" value="Ald_Xan_dh_C"/>
    <property type="match status" value="1"/>
</dbReference>
<dbReference type="Pfam" id="PF02738">
    <property type="entry name" value="MoCoBD_1"/>
    <property type="match status" value="1"/>
</dbReference>
<dbReference type="Proteomes" id="UP000309133">
    <property type="component" value="Unassembled WGS sequence"/>
</dbReference>
<sequence length="697" mass="74215">MSAIGASLARIEGIEKVTGAADYAYETTAEQETLYGWVVQSSIVTGRILDIGVDAVLALPGVVEVVTWRNAPHLEDTGDGELNVLQHAIISYRGQPVAVVIAETLETAREAANVLEVSYSAGESDVLMSPDHLRLYAPDKVNPAFETDSVIGEVDVALADAVTSIDHSYSTPALFNNPMEPHATTAEWQGGRLELVDSTQGSSVTAEQIGALFGIPGEAVHVRAEHVGGGFGSKGSPRPNVPLAAIAAKITGRRVKLAYTRQMMSSLAGYRTPTVSRMRLGADADGRLTAISHEAFSQTSTLFEFAEQTAEATRHMYAAPNRRTTHRLVALDVPTPRWMRAPGECPGMYALESAMDELAAAAGIDPIELRRRNEPERDPELDVPYSSRDLIGCMERGAELFGWAERDPRPAAHIDGRWAIGTGMAASTYPAMAQPSGAVVTAMPDGRYRLGINATDIGTGSRTVMRQIAADALDVEPEAIDIRIADSNLPKASVAGGSSGTASWGWAVTKACRELRISLQTGMTIPPDGITVTATTDAEIAAQEELSRHAFGAQFVEVRVDLDSGEVVVPRMVGVFAAGRIMNPRLARSQFIGAMTMGLGMALHEVGELDTVLGDYANHDFATYHIPACADVKDIRVEWLDEEDTHLSPMGGKGIGEIGIVGAAAAVANAVAHATGIRVRDLPIQPDKLIADLPARF</sequence>
<dbReference type="OrthoDB" id="9758509at2"/>
<dbReference type="PANTHER" id="PTHR11908">
    <property type="entry name" value="XANTHINE DEHYDROGENASE"/>
    <property type="match status" value="1"/>
</dbReference>
<evidence type="ECO:0000256" key="1">
    <source>
        <dbReference type="ARBA" id="ARBA00022505"/>
    </source>
</evidence>
<dbReference type="InterPro" id="IPR036856">
    <property type="entry name" value="Ald_Oxase/Xan_DH_a/b_sf"/>
</dbReference>
<dbReference type="AlphaFoldDB" id="A0A4S4FPK9"/>
<comment type="caution">
    <text evidence="4">The sequence shown here is derived from an EMBL/GenBank/DDBJ whole genome shotgun (WGS) entry which is preliminary data.</text>
</comment>
<evidence type="ECO:0000256" key="2">
    <source>
        <dbReference type="ARBA" id="ARBA00023002"/>
    </source>
</evidence>
<keyword evidence="2" id="KW-0560">Oxidoreductase</keyword>
<dbReference type="Pfam" id="PF20256">
    <property type="entry name" value="MoCoBD_2"/>
    <property type="match status" value="2"/>
</dbReference>
<feature type="domain" description="Aldehyde oxidase/xanthine dehydrogenase a/b hammerhead" evidence="3">
    <location>
        <begin position="18"/>
        <end position="123"/>
    </location>
</feature>